<feature type="compositionally biased region" description="Acidic residues" evidence="1">
    <location>
        <begin position="20"/>
        <end position="29"/>
    </location>
</feature>
<protein>
    <submittedName>
        <fullName evidence="2">Uncharacterized protein</fullName>
    </submittedName>
</protein>
<name>A0A438EKZ8_VITVI</name>
<sequence>MPQGLDFPSFAEGATKSDQNEEGAVEEALAEDKETDVAEFGPEKSDESDDDLIFKIMFVNLLHIFVTQSFILESFLPIDVFHLSEGCVYDASWSPALHL</sequence>
<dbReference type="Proteomes" id="UP000288805">
    <property type="component" value="Unassembled WGS sequence"/>
</dbReference>
<comment type="caution">
    <text evidence="2">The sequence shown here is derived from an EMBL/GenBank/DDBJ whole genome shotgun (WGS) entry which is preliminary data.</text>
</comment>
<evidence type="ECO:0000313" key="3">
    <source>
        <dbReference type="Proteomes" id="UP000288805"/>
    </source>
</evidence>
<dbReference type="EMBL" id="QGNW01001255">
    <property type="protein sequence ID" value="RVW48403.1"/>
    <property type="molecule type" value="Genomic_DNA"/>
</dbReference>
<evidence type="ECO:0000256" key="1">
    <source>
        <dbReference type="SAM" id="MobiDB-lite"/>
    </source>
</evidence>
<feature type="compositionally biased region" description="Basic and acidic residues" evidence="1">
    <location>
        <begin position="30"/>
        <end position="45"/>
    </location>
</feature>
<reference evidence="2 3" key="1">
    <citation type="journal article" date="2018" name="PLoS Genet.">
        <title>Population sequencing reveals clonal diversity and ancestral inbreeding in the grapevine cultivar Chardonnay.</title>
        <authorList>
            <person name="Roach M.J."/>
            <person name="Johnson D.L."/>
            <person name="Bohlmann J."/>
            <person name="van Vuuren H.J."/>
            <person name="Jones S.J."/>
            <person name="Pretorius I.S."/>
            <person name="Schmidt S.A."/>
            <person name="Borneman A.R."/>
        </authorList>
    </citation>
    <scope>NUCLEOTIDE SEQUENCE [LARGE SCALE GENOMIC DNA]</scope>
    <source>
        <strain evidence="3">cv. Chardonnay</strain>
        <tissue evidence="2">Leaf</tissue>
    </source>
</reference>
<accession>A0A438EKZ8</accession>
<gene>
    <name evidence="2" type="ORF">CK203_069619</name>
</gene>
<evidence type="ECO:0000313" key="2">
    <source>
        <dbReference type="EMBL" id="RVW48403.1"/>
    </source>
</evidence>
<organism evidence="2 3">
    <name type="scientific">Vitis vinifera</name>
    <name type="common">Grape</name>
    <dbReference type="NCBI Taxonomy" id="29760"/>
    <lineage>
        <taxon>Eukaryota</taxon>
        <taxon>Viridiplantae</taxon>
        <taxon>Streptophyta</taxon>
        <taxon>Embryophyta</taxon>
        <taxon>Tracheophyta</taxon>
        <taxon>Spermatophyta</taxon>
        <taxon>Magnoliopsida</taxon>
        <taxon>eudicotyledons</taxon>
        <taxon>Gunneridae</taxon>
        <taxon>Pentapetalae</taxon>
        <taxon>rosids</taxon>
        <taxon>Vitales</taxon>
        <taxon>Vitaceae</taxon>
        <taxon>Viteae</taxon>
        <taxon>Vitis</taxon>
    </lineage>
</organism>
<dbReference type="AlphaFoldDB" id="A0A438EKZ8"/>
<feature type="region of interest" description="Disordered" evidence="1">
    <location>
        <begin position="1"/>
        <end position="47"/>
    </location>
</feature>
<proteinExistence type="predicted"/>